<keyword evidence="11" id="KW-1185">Reference proteome</keyword>
<feature type="region of interest" description="Disordered" evidence="8">
    <location>
        <begin position="213"/>
        <end position="233"/>
    </location>
</feature>
<dbReference type="GO" id="GO:0004497">
    <property type="term" value="F:monooxygenase activity"/>
    <property type="evidence" value="ECO:0007669"/>
    <property type="project" value="InterPro"/>
</dbReference>
<feature type="coiled-coil region" evidence="7">
    <location>
        <begin position="577"/>
        <end position="632"/>
    </location>
</feature>
<dbReference type="InterPro" id="IPR050121">
    <property type="entry name" value="Cytochrome_P450_monoxygenase"/>
</dbReference>
<evidence type="ECO:0000256" key="8">
    <source>
        <dbReference type="SAM" id="MobiDB-lite"/>
    </source>
</evidence>
<feature type="compositionally biased region" description="Basic and acidic residues" evidence="8">
    <location>
        <begin position="753"/>
        <end position="762"/>
    </location>
</feature>
<dbReference type="InterPro" id="IPR036396">
    <property type="entry name" value="Cyt_P450_sf"/>
</dbReference>
<keyword evidence="7" id="KW-0175">Coiled coil</keyword>
<evidence type="ECO:0000256" key="3">
    <source>
        <dbReference type="ARBA" id="ARBA00022723"/>
    </source>
</evidence>
<dbReference type="STRING" id="5098.A0A507QP49"/>
<feature type="compositionally biased region" description="Polar residues" evidence="8">
    <location>
        <begin position="886"/>
        <end position="898"/>
    </location>
</feature>
<keyword evidence="6" id="KW-0349">Heme</keyword>
<comment type="similarity">
    <text evidence="2">Belongs to the cytochrome P450 family.</text>
</comment>
<dbReference type="SUPFAM" id="SSF48264">
    <property type="entry name" value="Cytochrome P450"/>
    <property type="match status" value="1"/>
</dbReference>
<comment type="caution">
    <text evidence="10">The sequence shown here is derived from an EMBL/GenBank/DDBJ whole genome shotgun (WGS) entry which is preliminary data.</text>
</comment>
<evidence type="ECO:0000256" key="7">
    <source>
        <dbReference type="SAM" id="Coils"/>
    </source>
</evidence>
<feature type="compositionally biased region" description="Polar residues" evidence="8">
    <location>
        <begin position="220"/>
        <end position="233"/>
    </location>
</feature>
<comment type="cofactor">
    <cofactor evidence="1 6">
        <name>heme</name>
        <dbReference type="ChEBI" id="CHEBI:30413"/>
    </cofactor>
</comment>
<evidence type="ECO:0000256" key="2">
    <source>
        <dbReference type="ARBA" id="ARBA00010617"/>
    </source>
</evidence>
<keyword evidence="9" id="KW-0812">Transmembrane</keyword>
<evidence type="ECO:0000256" key="6">
    <source>
        <dbReference type="PIRSR" id="PIRSR602403-1"/>
    </source>
</evidence>
<feature type="compositionally biased region" description="Basic and acidic residues" evidence="8">
    <location>
        <begin position="962"/>
        <end position="971"/>
    </location>
</feature>
<evidence type="ECO:0000256" key="4">
    <source>
        <dbReference type="ARBA" id="ARBA00023002"/>
    </source>
</evidence>
<dbReference type="EMBL" id="VIFY01000116">
    <property type="protein sequence ID" value="TQB70236.1"/>
    <property type="molecule type" value="Genomic_DNA"/>
</dbReference>
<feature type="compositionally biased region" description="Basic and acidic residues" evidence="8">
    <location>
        <begin position="925"/>
        <end position="949"/>
    </location>
</feature>
<feature type="transmembrane region" description="Helical" evidence="9">
    <location>
        <begin position="6"/>
        <end position="25"/>
    </location>
</feature>
<evidence type="ECO:0000313" key="10">
    <source>
        <dbReference type="EMBL" id="TQB70236.1"/>
    </source>
</evidence>
<dbReference type="InterPro" id="IPR002403">
    <property type="entry name" value="Cyt_P450_E_grp-IV"/>
</dbReference>
<accession>A0A507QP49</accession>
<dbReference type="PRINTS" id="PR00385">
    <property type="entry name" value="P450"/>
</dbReference>
<dbReference type="GO" id="GO:0005506">
    <property type="term" value="F:iron ion binding"/>
    <property type="evidence" value="ECO:0007669"/>
    <property type="project" value="InterPro"/>
</dbReference>
<name>A0A507QP49_MONPU</name>
<reference evidence="10 11" key="1">
    <citation type="submission" date="2019-06" db="EMBL/GenBank/DDBJ databases">
        <title>Wine fermentation using esterase from Monascus purpureus.</title>
        <authorList>
            <person name="Geng C."/>
            <person name="Zhang Y."/>
        </authorList>
    </citation>
    <scope>NUCLEOTIDE SEQUENCE [LARGE SCALE GENOMIC DNA]</scope>
    <source>
        <strain evidence="10">HQ1</strain>
    </source>
</reference>
<dbReference type="Proteomes" id="UP000319663">
    <property type="component" value="Unassembled WGS sequence"/>
</dbReference>
<dbReference type="CDD" id="cd00302">
    <property type="entry name" value="cytochrome_P450"/>
    <property type="match status" value="1"/>
</dbReference>
<evidence type="ECO:0000256" key="5">
    <source>
        <dbReference type="ARBA" id="ARBA00023004"/>
    </source>
</evidence>
<organism evidence="10 11">
    <name type="scientific">Monascus purpureus</name>
    <name type="common">Red mold</name>
    <name type="synonym">Monascus anka</name>
    <dbReference type="NCBI Taxonomy" id="5098"/>
    <lineage>
        <taxon>Eukaryota</taxon>
        <taxon>Fungi</taxon>
        <taxon>Dikarya</taxon>
        <taxon>Ascomycota</taxon>
        <taxon>Pezizomycotina</taxon>
        <taxon>Eurotiomycetes</taxon>
        <taxon>Eurotiomycetidae</taxon>
        <taxon>Eurotiales</taxon>
        <taxon>Aspergillaceae</taxon>
        <taxon>Monascus</taxon>
    </lineage>
</organism>
<dbReference type="FunFam" id="1.10.630.10:FF:000090">
    <property type="entry name" value="Cytochrome P450 monooxygenase"/>
    <property type="match status" value="1"/>
</dbReference>
<feature type="region of interest" description="Disordered" evidence="8">
    <location>
        <begin position="732"/>
        <end position="841"/>
    </location>
</feature>
<protein>
    <submittedName>
        <fullName evidence="10">Uncharacterized protein</fullName>
    </submittedName>
</protein>
<feature type="region of interest" description="Disordered" evidence="8">
    <location>
        <begin position="853"/>
        <end position="971"/>
    </location>
</feature>
<keyword evidence="9" id="KW-1133">Transmembrane helix</keyword>
<gene>
    <name evidence="10" type="ORF">MPDQ_000745</name>
</gene>
<dbReference type="PANTHER" id="PTHR24305">
    <property type="entry name" value="CYTOCHROME P450"/>
    <property type="match status" value="1"/>
</dbReference>
<evidence type="ECO:0000313" key="11">
    <source>
        <dbReference type="Proteomes" id="UP000319663"/>
    </source>
</evidence>
<dbReference type="GO" id="GO:0020037">
    <property type="term" value="F:heme binding"/>
    <property type="evidence" value="ECO:0007669"/>
    <property type="project" value="InterPro"/>
</dbReference>
<feature type="binding site" description="axial binding residue" evidence="6">
    <location>
        <position position="1555"/>
    </location>
    <ligand>
        <name>heme</name>
        <dbReference type="ChEBI" id="CHEBI:30413"/>
    </ligand>
    <ligandPart>
        <name>Fe</name>
        <dbReference type="ChEBI" id="CHEBI:18248"/>
    </ligandPart>
</feature>
<dbReference type="Pfam" id="PF00067">
    <property type="entry name" value="p450"/>
    <property type="match status" value="1"/>
</dbReference>
<keyword evidence="4" id="KW-0560">Oxidoreductase</keyword>
<feature type="region of interest" description="Disordered" evidence="8">
    <location>
        <begin position="986"/>
        <end position="1010"/>
    </location>
</feature>
<feature type="compositionally biased region" description="Polar residues" evidence="8">
    <location>
        <begin position="743"/>
        <end position="752"/>
    </location>
</feature>
<evidence type="ECO:0000256" key="9">
    <source>
        <dbReference type="SAM" id="Phobius"/>
    </source>
</evidence>
<dbReference type="GO" id="GO:0016705">
    <property type="term" value="F:oxidoreductase activity, acting on paired donors, with incorporation or reduction of molecular oxygen"/>
    <property type="evidence" value="ECO:0007669"/>
    <property type="project" value="InterPro"/>
</dbReference>
<evidence type="ECO:0000256" key="1">
    <source>
        <dbReference type="ARBA" id="ARBA00001971"/>
    </source>
</evidence>
<dbReference type="InterPro" id="IPR001128">
    <property type="entry name" value="Cyt_P450"/>
</dbReference>
<dbReference type="Gene3D" id="1.10.630.10">
    <property type="entry name" value="Cytochrome P450"/>
    <property type="match status" value="1"/>
</dbReference>
<dbReference type="PRINTS" id="PR00465">
    <property type="entry name" value="EP450IV"/>
</dbReference>
<keyword evidence="3 6" id="KW-0479">Metal-binding</keyword>
<keyword evidence="9" id="KW-0472">Membrane</keyword>
<proteinExistence type="inferred from homology"/>
<sequence length="1616" mass="179327">MYASDAAFLVVVFIGTQIWGFFGHIPGTMIDPRHSTIQRFFSSFQLTGTLYAIQHINLRIHPDPEFITLGELKEMRQDPLLPELDSIMQRAMDNFLRNQNDLSPGTFAVKRGNMTVDDHPVIRAPNGFFEKRVHPGTPGFVTVWDVAWTLVFWTIPAVMLSILVLRESRKRAGNRTVSDDGDTPNSSFDKFHGFVEQKLQEFSFQLQDAIRNGNGNNNNPFTTDLESFSDSPGKTLQEDVNAHLEQKLEPELRTIRNRTSDDSFVSHFKIFHDSLGKLLQENVAIRQELETISSESNCYHPGKATTQEMKDAVVSRVQEVIQTEFQKILASLEALWTSNIGSSEIGDHKDSGDGLSGPELFRDALTDFRAKFTDVYDSISSIPALVKESLDALHRARPSKETTEALDHMQSHVDEQLQALIKRIDSLESGSSSDAKQIHERVSELGNQLVKFRKWLEDIQDGTRSATIHMVHQLENQLNGYMEKWNAELEKVKVTVTQLESQPGLSEQSLFVSQEDYDKGLCEVKNSISTLSEEFDATKKLCHDLQENLQNPPNEQASQNERFGELQKTVTETVSATEDLKTKYANLEAHLNVATETSGGRGERLAKVEYPVQEATAERNKTAERLTRAKSLIQSGTEQCDGKEERLKKVEFLIRETAQEQNKTADELTMAGPFIQTATRKCDSQEKGLKAESLIQKATEDQNTGKKLTNAVVKALEQSDGRLTKVRALMEKAKEDHSKNFRRSASAQSMIETNEHSIEKPQTDVGQRQKQRDLIADDDDKTPKTYAPGERAAESNVHGGGPSRTLGDLYLDPAAPWDNGSGPLTVPAKKPTPSTSPLNPNAAEFIVPVSQAGAASPGLKPISTKSGGRLPAERPGLNPAAAEFTAPTSPAGSLSSLSLDPAAREFVPARTPQLQDKSKKSARAGSKEQETKKGSRDEERSFEDSKSTHSSDSSQAVAATEHISRRSGEKFDWSEEVETAVAWNVSESPATLKTPPTPLSSSRAPGDTRRERAPVLVAKISKSTLLPPQLVGSTTRTFQSAFLKQAKSSQEWRWRTASLSPTNEFGVLAAFRARQSTAMGPTSVSRSSLQSNTSVTVILSTMIFGPDGQLSSETTMIRGDEQTVHLGRNGGLGERLALAHSHEDQMEDGIECGWVDKVGILELVRHDSAGVRDGDGPYTDNLGRVTYLTNDPDITALAFRDGEYFTKAPSAPSHPLFGIRDETALFCDTDSPAWQEAHRFIPPSMTPRAVRHYTPLLQRSVEKAFLVLDTFDENGEALNVYHLTAKLASQVICQLVLGVDLHHFDAVDSPMHRIIVLLQQYLTLNRRVQTKGAWYSYLPFGDPVALKNTRKELYGLIEQAVLACRNHNGTTDDLPIQTAALHAACLVDYLARATDERGCKLRHEYILSNTLALVGAGFVTSSSFLAWLIYSLVTYPGQQDRLLQELVNHGATLDKNWSYDEIQAMPFLDAFVKETQRMHSPSFQPARNVKKDVVLPGGWALPQGSILIPSIPHLHRHAAYWGNADRFDADRWATEGVSNRHRSVYVPFAAGARGCIGFNVALQEVKVALAELVYRYEFVNAPDEAIEYDPDFIVIRPLNFHVRAIRRSSWPARSTA</sequence>
<dbReference type="PANTHER" id="PTHR24305:SF87">
    <property type="entry name" value="CYTOCHROME P450 MONOOXYGENASE ALND-RELATED"/>
    <property type="match status" value="1"/>
</dbReference>
<keyword evidence="5 6" id="KW-0408">Iron</keyword>